<feature type="region of interest" description="Disordered" evidence="5">
    <location>
        <begin position="1"/>
        <end position="20"/>
    </location>
</feature>
<dbReference type="InterPro" id="IPR010432">
    <property type="entry name" value="RDD"/>
</dbReference>
<keyword evidence="8" id="KW-1185">Reference proteome</keyword>
<evidence type="ECO:0000256" key="1">
    <source>
        <dbReference type="ARBA" id="ARBA00004141"/>
    </source>
</evidence>
<dbReference type="Proteomes" id="UP000887574">
    <property type="component" value="Unplaced"/>
</dbReference>
<evidence type="ECO:0000313" key="8">
    <source>
        <dbReference type="Proteomes" id="UP000887574"/>
    </source>
</evidence>
<evidence type="ECO:0000259" key="7">
    <source>
        <dbReference type="Pfam" id="PF06271"/>
    </source>
</evidence>
<accession>A0A915E4S4</accession>
<feature type="transmembrane region" description="Helical" evidence="6">
    <location>
        <begin position="124"/>
        <end position="146"/>
    </location>
</feature>
<evidence type="ECO:0000256" key="2">
    <source>
        <dbReference type="ARBA" id="ARBA00022692"/>
    </source>
</evidence>
<keyword evidence="2 6" id="KW-0812">Transmembrane</keyword>
<evidence type="ECO:0000256" key="3">
    <source>
        <dbReference type="ARBA" id="ARBA00022989"/>
    </source>
</evidence>
<dbReference type="PANTHER" id="PTHR13659:SF5">
    <property type="entry name" value="PROTEIN FAM8A1"/>
    <property type="match status" value="1"/>
</dbReference>
<feature type="compositionally biased region" description="Low complexity" evidence="5">
    <location>
        <begin position="1"/>
        <end position="19"/>
    </location>
</feature>
<sequence>MSASEENNSENISALSNNNEPKDYGSAKAYAEEVQKWYTNTQLWMACQQMNAFQQISMQMSQQYAMISSNMQQAQQARPQMLRRVIFGNINVNLPRIFGAAAAAGRPMTIIAQHHTIPSFFRRIAAETIDAFILFIFKLFVVYMLVETEIMDLDQFDKILSTEADFQTLIDVTQGLFNIEVLCKLASAILEAICITYGFMRYPPGCTPGKFFMRIKVISCLDIQPVQGTQDRVLVTSLPSVTLQSSLIRSLLKNVMTVFLFPLSTAFYIFNYNRAIYDLAAKTIVVNM</sequence>
<name>A0A915E4S4_9BILA</name>
<dbReference type="Pfam" id="PF06271">
    <property type="entry name" value="RDD"/>
    <property type="match status" value="1"/>
</dbReference>
<dbReference type="AlphaFoldDB" id="A0A915E4S4"/>
<dbReference type="GO" id="GO:0016020">
    <property type="term" value="C:membrane"/>
    <property type="evidence" value="ECO:0007669"/>
    <property type="project" value="UniProtKB-SubCell"/>
</dbReference>
<keyword evidence="3 6" id="KW-1133">Transmembrane helix</keyword>
<evidence type="ECO:0000256" key="4">
    <source>
        <dbReference type="ARBA" id="ARBA00023136"/>
    </source>
</evidence>
<dbReference type="WBParaSite" id="jg25795">
    <property type="protein sequence ID" value="jg25795"/>
    <property type="gene ID" value="jg25795"/>
</dbReference>
<evidence type="ECO:0000313" key="9">
    <source>
        <dbReference type="WBParaSite" id="jg25795"/>
    </source>
</evidence>
<evidence type="ECO:0000256" key="6">
    <source>
        <dbReference type="SAM" id="Phobius"/>
    </source>
</evidence>
<evidence type="ECO:0000256" key="5">
    <source>
        <dbReference type="SAM" id="MobiDB-lite"/>
    </source>
</evidence>
<feature type="transmembrane region" description="Helical" evidence="6">
    <location>
        <begin position="251"/>
        <end position="270"/>
    </location>
</feature>
<feature type="domain" description="RDD" evidence="7">
    <location>
        <begin position="118"/>
        <end position="281"/>
    </location>
</feature>
<keyword evidence="4 6" id="KW-0472">Membrane</keyword>
<reference evidence="9" key="1">
    <citation type="submission" date="2022-11" db="UniProtKB">
        <authorList>
            <consortium name="WormBaseParasite"/>
        </authorList>
    </citation>
    <scope>IDENTIFICATION</scope>
</reference>
<dbReference type="InterPro" id="IPR039871">
    <property type="entry name" value="FAM8A1"/>
</dbReference>
<dbReference type="PANTHER" id="PTHR13659">
    <property type="entry name" value="AUTOSOMAL HIGHLY CONSERVED PROTEIN"/>
    <property type="match status" value="1"/>
</dbReference>
<organism evidence="8 9">
    <name type="scientific">Ditylenchus dipsaci</name>
    <dbReference type="NCBI Taxonomy" id="166011"/>
    <lineage>
        <taxon>Eukaryota</taxon>
        <taxon>Metazoa</taxon>
        <taxon>Ecdysozoa</taxon>
        <taxon>Nematoda</taxon>
        <taxon>Chromadorea</taxon>
        <taxon>Rhabditida</taxon>
        <taxon>Tylenchina</taxon>
        <taxon>Tylenchomorpha</taxon>
        <taxon>Sphaerularioidea</taxon>
        <taxon>Anguinidae</taxon>
        <taxon>Anguininae</taxon>
        <taxon>Ditylenchus</taxon>
    </lineage>
</organism>
<comment type="subcellular location">
    <subcellularLocation>
        <location evidence="1">Membrane</location>
        <topology evidence="1">Multi-pass membrane protein</topology>
    </subcellularLocation>
</comment>
<protein>
    <submittedName>
        <fullName evidence="9">RDD domain-containing protein</fullName>
    </submittedName>
</protein>
<proteinExistence type="predicted"/>